<dbReference type="OrthoDB" id="6162910at2759"/>
<protein>
    <submittedName>
        <fullName evidence="2">Uncharacterized protein</fullName>
    </submittedName>
</protein>
<dbReference type="AlphaFoldDB" id="A0A8K0FZ98"/>
<proteinExistence type="predicted"/>
<feature type="region of interest" description="Disordered" evidence="1">
    <location>
        <begin position="92"/>
        <end position="128"/>
    </location>
</feature>
<dbReference type="EMBL" id="VTPC01090980">
    <property type="protein sequence ID" value="KAF2880351.1"/>
    <property type="molecule type" value="Genomic_DNA"/>
</dbReference>
<organism evidence="2 3">
    <name type="scientific">Ignelater luminosus</name>
    <name type="common">Cucubano</name>
    <name type="synonym">Pyrophorus luminosus</name>
    <dbReference type="NCBI Taxonomy" id="2038154"/>
    <lineage>
        <taxon>Eukaryota</taxon>
        <taxon>Metazoa</taxon>
        <taxon>Ecdysozoa</taxon>
        <taxon>Arthropoda</taxon>
        <taxon>Hexapoda</taxon>
        <taxon>Insecta</taxon>
        <taxon>Pterygota</taxon>
        <taxon>Neoptera</taxon>
        <taxon>Endopterygota</taxon>
        <taxon>Coleoptera</taxon>
        <taxon>Polyphaga</taxon>
        <taxon>Elateriformia</taxon>
        <taxon>Elateroidea</taxon>
        <taxon>Elateridae</taxon>
        <taxon>Agrypninae</taxon>
        <taxon>Pyrophorini</taxon>
        <taxon>Ignelater</taxon>
    </lineage>
</organism>
<comment type="caution">
    <text evidence="2">The sequence shown here is derived from an EMBL/GenBank/DDBJ whole genome shotgun (WGS) entry which is preliminary data.</text>
</comment>
<feature type="compositionally biased region" description="Low complexity" evidence="1">
    <location>
        <begin position="99"/>
        <end position="110"/>
    </location>
</feature>
<dbReference type="Proteomes" id="UP000801492">
    <property type="component" value="Unassembled WGS sequence"/>
</dbReference>
<evidence type="ECO:0000313" key="2">
    <source>
        <dbReference type="EMBL" id="KAF2880351.1"/>
    </source>
</evidence>
<feature type="non-terminal residue" evidence="2">
    <location>
        <position position="128"/>
    </location>
</feature>
<evidence type="ECO:0000313" key="3">
    <source>
        <dbReference type="Proteomes" id="UP000801492"/>
    </source>
</evidence>
<name>A0A8K0FZ98_IGNLU</name>
<evidence type="ECO:0000256" key="1">
    <source>
        <dbReference type="SAM" id="MobiDB-lite"/>
    </source>
</evidence>
<feature type="non-terminal residue" evidence="2">
    <location>
        <position position="1"/>
    </location>
</feature>
<accession>A0A8K0FZ98</accession>
<gene>
    <name evidence="2" type="ORF">ILUMI_25826</name>
</gene>
<keyword evidence="3" id="KW-1185">Reference proteome</keyword>
<reference evidence="2" key="1">
    <citation type="submission" date="2019-08" db="EMBL/GenBank/DDBJ databases">
        <title>The genome of the North American firefly Photinus pyralis.</title>
        <authorList>
            <consortium name="Photinus pyralis genome working group"/>
            <person name="Fallon T.R."/>
            <person name="Sander Lower S.E."/>
            <person name="Weng J.-K."/>
        </authorList>
    </citation>
    <scope>NUCLEOTIDE SEQUENCE</scope>
    <source>
        <strain evidence="2">TRF0915ILg1</strain>
        <tissue evidence="2">Whole body</tissue>
    </source>
</reference>
<sequence length="128" mass="14423">KPHDANKIQKAHSDITTNKFIKPSHVVNQHLDITEKPSVSGNTIQLGSVSRSNFLNHHRTRIFAPETGKGFKNRPQINDYFVNNNGDVFITTRKNNFSPKPTTPTVPITTSKRKNHFTPAAPRTHTTE</sequence>